<proteinExistence type="predicted"/>
<gene>
    <name evidence="1" type="ORF">CK936_15850</name>
</gene>
<dbReference type="RefSeq" id="WP_095581612.1">
    <property type="nucleotide sequence ID" value="NZ_JAJQQQ010000026.1"/>
</dbReference>
<evidence type="ECO:0000313" key="1">
    <source>
        <dbReference type="EMBL" id="PAU47981.1"/>
    </source>
</evidence>
<accession>A0A2A2D911</accession>
<sequence length="237" mass="26001">MSTTSSSGPRSSDCSGARLVSVSALVRLTEPTPDADQIHHRIGPYIAAVTAHCPYLSPSTARELTRWEAWEPADETAVPQAIEAGLFAAGLMAAERVRARARTLGPLVCENVAVRWDAPTEDQRLALMWPHWALKLLYAPVGVMVGKFWAGETDTDRRGRPVPVPPITFLSLRPAVRARDPKLLTSHPDVGDIIAEATDDDRDVLDDVLDGGERVDEHAWTRVRAWAAHQVRGNQHD</sequence>
<keyword evidence="2" id="KW-1185">Reference proteome</keyword>
<organism evidence="1 2">
    <name type="scientific">Streptomyces albireticuli</name>
    <dbReference type="NCBI Taxonomy" id="1940"/>
    <lineage>
        <taxon>Bacteria</taxon>
        <taxon>Bacillati</taxon>
        <taxon>Actinomycetota</taxon>
        <taxon>Actinomycetes</taxon>
        <taxon>Kitasatosporales</taxon>
        <taxon>Streptomycetaceae</taxon>
        <taxon>Streptomyces</taxon>
    </lineage>
</organism>
<dbReference type="Proteomes" id="UP000218944">
    <property type="component" value="Unassembled WGS sequence"/>
</dbReference>
<dbReference type="AlphaFoldDB" id="A0A2A2D911"/>
<protein>
    <submittedName>
        <fullName evidence="1">Uncharacterized protein</fullName>
    </submittedName>
</protein>
<evidence type="ECO:0000313" key="2">
    <source>
        <dbReference type="Proteomes" id="UP000218944"/>
    </source>
</evidence>
<dbReference type="EMBL" id="NSJV01000307">
    <property type="protein sequence ID" value="PAU47981.1"/>
    <property type="molecule type" value="Genomic_DNA"/>
</dbReference>
<reference evidence="1 2" key="1">
    <citation type="submission" date="2017-08" db="EMBL/GenBank/DDBJ databases">
        <title>Genome sequence of Streptomyces albireticuli NRRL B-1670.</title>
        <authorList>
            <person name="Graham D.E."/>
            <person name="Mahan K.M."/>
            <person name="Klingeman D.M."/>
            <person name="Hettich R.L."/>
            <person name="Parry R.J."/>
            <person name="Spain J.C."/>
        </authorList>
    </citation>
    <scope>NUCLEOTIDE SEQUENCE [LARGE SCALE GENOMIC DNA]</scope>
    <source>
        <strain evidence="1 2">NRRL B-1670</strain>
    </source>
</reference>
<comment type="caution">
    <text evidence="1">The sequence shown here is derived from an EMBL/GenBank/DDBJ whole genome shotgun (WGS) entry which is preliminary data.</text>
</comment>
<name>A0A2A2D911_9ACTN</name>